<dbReference type="Gene3D" id="1.25.40.10">
    <property type="entry name" value="Tetratricopeptide repeat domain"/>
    <property type="match status" value="1"/>
</dbReference>
<sequence>MRNFFTVSFTLLLVAGCSSNQVNYNDYSWSKLNTPRFTVFSQLDEQDTFEWAQDFDIFITVIQQVIQVDESRLPPLDIVLFNSERDFAPYRTRSESGVNENVLAFFSNQGSWSIIGVPANIRRDDAQRVTYHEAVHWYSSSLISLYPLWFAEGIAEVFSTLEIDGNTVKWGTGIPRHVAYLRFIEGLQPLETFFNVSAENALNIVDTYYPQSWFLVHYLLFGDNQLSPDALNNLLTEIQTTGLNAAVENALGMDIQSMDVELQDYLDNGTYRVAQATLERSDFTSNIGPSTDAELELVLAKLALSGSNTERAHAHATILASLAPNEVSTYDIIAFIAAVMDDKPTLEVALNNALALNSVDSKTYQIQAEFIFEENFNESDNYLDEDAARQIVDLYSKSITLLPYELDNYKNLIRILSQVENTSVLDQQIIEIGSVIFPNEGIFVLGRAIIEHSKGNNESALDLLNQAISEIYKTDSSDRNLRRYLLSVW</sequence>
<name>A0A2A5CHE5_9GAMM</name>
<dbReference type="PROSITE" id="PS51257">
    <property type="entry name" value="PROKAR_LIPOPROTEIN"/>
    <property type="match status" value="1"/>
</dbReference>
<evidence type="ECO:0008006" key="3">
    <source>
        <dbReference type="Google" id="ProtNLM"/>
    </source>
</evidence>
<organism evidence="1 2">
    <name type="scientific">SAR86 cluster bacterium</name>
    <dbReference type="NCBI Taxonomy" id="2030880"/>
    <lineage>
        <taxon>Bacteria</taxon>
        <taxon>Pseudomonadati</taxon>
        <taxon>Pseudomonadota</taxon>
        <taxon>Gammaproteobacteria</taxon>
        <taxon>SAR86 cluster</taxon>
    </lineage>
</organism>
<evidence type="ECO:0000313" key="2">
    <source>
        <dbReference type="Proteomes" id="UP000228987"/>
    </source>
</evidence>
<dbReference type="InterPro" id="IPR011990">
    <property type="entry name" value="TPR-like_helical_dom_sf"/>
</dbReference>
<reference evidence="2" key="1">
    <citation type="submission" date="2017-08" db="EMBL/GenBank/DDBJ databases">
        <title>A dynamic microbial community with high functional redundancy inhabits the cold, oxic subseafloor aquifer.</title>
        <authorList>
            <person name="Tully B.J."/>
            <person name="Wheat C.G."/>
            <person name="Glazer B.T."/>
            <person name="Huber J.A."/>
        </authorList>
    </citation>
    <scope>NUCLEOTIDE SEQUENCE [LARGE SCALE GENOMIC DNA]</scope>
</reference>
<dbReference type="EMBL" id="NVWI01000002">
    <property type="protein sequence ID" value="PCJ42870.1"/>
    <property type="molecule type" value="Genomic_DNA"/>
</dbReference>
<dbReference type="AlphaFoldDB" id="A0A2A5CHE5"/>
<comment type="caution">
    <text evidence="1">The sequence shown here is derived from an EMBL/GenBank/DDBJ whole genome shotgun (WGS) entry which is preliminary data.</text>
</comment>
<proteinExistence type="predicted"/>
<accession>A0A2A5CHE5</accession>
<dbReference type="Proteomes" id="UP000228987">
    <property type="component" value="Unassembled WGS sequence"/>
</dbReference>
<gene>
    <name evidence="1" type="ORF">COA71_05085</name>
</gene>
<protein>
    <recommendedName>
        <fullName evidence="3">DUF1570 domain-containing protein</fullName>
    </recommendedName>
</protein>
<evidence type="ECO:0000313" key="1">
    <source>
        <dbReference type="EMBL" id="PCJ42870.1"/>
    </source>
</evidence>